<protein>
    <submittedName>
        <fullName evidence="1">Uncharacterized protein</fullName>
    </submittedName>
</protein>
<sequence>MDITVTLRDAVDGAVIARTVMPSRALPPAFDGTQLLEAAGEVWRVLRAEPAFREEYELLGALELTLRRVDDEPPVRMIPARDIHFSMSSISDPLPAIAAPLDGRSMLLVKDDLWRDVELVGPFAARAVRANLAAIRRVQTEFRSGPGFTEIHLRTDPAEPLEGVVLTVEDLAAGLGTTTHFVRPVAIEGQGVVRSGYALSVADGVHVYGTVDQASRVTVAGVHRTGVAGPRVADDFATLTRTRGLTLVDWRAGVQTDDAEELADWFAEPPQPLWR</sequence>
<accession>A0ABN2VJK8</accession>
<evidence type="ECO:0000313" key="2">
    <source>
        <dbReference type="Proteomes" id="UP001500751"/>
    </source>
</evidence>
<reference evidence="1 2" key="1">
    <citation type="journal article" date="2019" name="Int. J. Syst. Evol. Microbiol.">
        <title>The Global Catalogue of Microorganisms (GCM) 10K type strain sequencing project: providing services to taxonomists for standard genome sequencing and annotation.</title>
        <authorList>
            <consortium name="The Broad Institute Genomics Platform"/>
            <consortium name="The Broad Institute Genome Sequencing Center for Infectious Disease"/>
            <person name="Wu L."/>
            <person name="Ma J."/>
        </authorList>
    </citation>
    <scope>NUCLEOTIDE SEQUENCE [LARGE SCALE GENOMIC DNA]</scope>
    <source>
        <strain evidence="1 2">JCM 16014</strain>
    </source>
</reference>
<organism evidence="1 2">
    <name type="scientific">Catenulispora yoronensis</name>
    <dbReference type="NCBI Taxonomy" id="450799"/>
    <lineage>
        <taxon>Bacteria</taxon>
        <taxon>Bacillati</taxon>
        <taxon>Actinomycetota</taxon>
        <taxon>Actinomycetes</taxon>
        <taxon>Catenulisporales</taxon>
        <taxon>Catenulisporaceae</taxon>
        <taxon>Catenulispora</taxon>
    </lineage>
</organism>
<proteinExistence type="predicted"/>
<evidence type="ECO:0000313" key="1">
    <source>
        <dbReference type="EMBL" id="GAA2063545.1"/>
    </source>
</evidence>
<dbReference type="EMBL" id="BAAAQN010000092">
    <property type="protein sequence ID" value="GAA2063545.1"/>
    <property type="molecule type" value="Genomic_DNA"/>
</dbReference>
<comment type="caution">
    <text evidence="1">The sequence shown here is derived from an EMBL/GenBank/DDBJ whole genome shotgun (WGS) entry which is preliminary data.</text>
</comment>
<dbReference type="RefSeq" id="WP_344671769.1">
    <property type="nucleotide sequence ID" value="NZ_BAAAQN010000092.1"/>
</dbReference>
<keyword evidence="2" id="KW-1185">Reference proteome</keyword>
<gene>
    <name evidence="1" type="ORF">GCM10009839_88550</name>
</gene>
<name>A0ABN2VJK8_9ACTN</name>
<dbReference type="Proteomes" id="UP001500751">
    <property type="component" value="Unassembled WGS sequence"/>
</dbReference>